<dbReference type="RefSeq" id="WP_184396012.1">
    <property type="nucleotide sequence ID" value="NZ_BAAAJD010000003.1"/>
</dbReference>
<dbReference type="AlphaFoldDB" id="A0A7W8QQU3"/>
<evidence type="ECO:0000313" key="3">
    <source>
        <dbReference type="Proteomes" id="UP000572635"/>
    </source>
</evidence>
<evidence type="ECO:0008006" key="4">
    <source>
        <dbReference type="Google" id="ProtNLM"/>
    </source>
</evidence>
<keyword evidence="3" id="KW-1185">Reference proteome</keyword>
<comment type="caution">
    <text evidence="2">The sequence shown here is derived from an EMBL/GenBank/DDBJ whole genome shotgun (WGS) entry which is preliminary data.</text>
</comment>
<keyword evidence="1" id="KW-1133">Transmembrane helix</keyword>
<name>A0A7W8QQU3_9ACTN</name>
<reference evidence="2 3" key="1">
    <citation type="submission" date="2020-08" db="EMBL/GenBank/DDBJ databases">
        <title>Sequencing the genomes of 1000 actinobacteria strains.</title>
        <authorList>
            <person name="Klenk H.-P."/>
        </authorList>
    </citation>
    <scope>NUCLEOTIDE SEQUENCE [LARGE SCALE GENOMIC DNA]</scope>
    <source>
        <strain evidence="2 3">DSM 44551</strain>
    </source>
</reference>
<feature type="transmembrane region" description="Helical" evidence="1">
    <location>
        <begin position="59"/>
        <end position="80"/>
    </location>
</feature>
<gene>
    <name evidence="2" type="ORF">HDA36_004984</name>
</gene>
<keyword evidence="1" id="KW-0812">Transmembrane</keyword>
<evidence type="ECO:0000256" key="1">
    <source>
        <dbReference type="SAM" id="Phobius"/>
    </source>
</evidence>
<accession>A0A7W8QQU3</accession>
<sequence length="194" mass="20441">MALTRTARRGARGNRWGLGLLGLLLAAGGGAAVAAGAGLLGPEAAGARIGAAPAGAPPWLPYAGAAVSVLVALVALRWLVVQARPEAVRHVLLEPEEGRGRTEAASGAVQSAVEEAVAGLPGVRRARARLIDSARDPRLRLDLTLDEDADVVRVWSRVRDEALRDLRTALEVDRVPAVVRMAMTPPRRDRRRVA</sequence>
<dbReference type="Proteomes" id="UP000572635">
    <property type="component" value="Unassembled WGS sequence"/>
</dbReference>
<protein>
    <recommendedName>
        <fullName evidence="4">Alkaline shock response membrane anchor protein AmaP</fullName>
    </recommendedName>
</protein>
<organism evidence="2 3">
    <name type="scientific">Nocardiopsis composta</name>
    <dbReference type="NCBI Taxonomy" id="157465"/>
    <lineage>
        <taxon>Bacteria</taxon>
        <taxon>Bacillati</taxon>
        <taxon>Actinomycetota</taxon>
        <taxon>Actinomycetes</taxon>
        <taxon>Streptosporangiales</taxon>
        <taxon>Nocardiopsidaceae</taxon>
        <taxon>Nocardiopsis</taxon>
    </lineage>
</organism>
<proteinExistence type="predicted"/>
<evidence type="ECO:0000313" key="2">
    <source>
        <dbReference type="EMBL" id="MBB5434900.1"/>
    </source>
</evidence>
<dbReference type="EMBL" id="JACHDB010000001">
    <property type="protein sequence ID" value="MBB5434900.1"/>
    <property type="molecule type" value="Genomic_DNA"/>
</dbReference>
<keyword evidence="1" id="KW-0472">Membrane</keyword>